<evidence type="ECO:0000256" key="11">
    <source>
        <dbReference type="SAM" id="MobiDB-lite"/>
    </source>
</evidence>
<keyword evidence="4" id="KW-0963">Cytoplasm</keyword>
<feature type="region of interest" description="Disordered" evidence="11">
    <location>
        <begin position="676"/>
        <end position="723"/>
    </location>
</feature>
<evidence type="ECO:0000256" key="9">
    <source>
        <dbReference type="ARBA" id="ARBA00023175"/>
    </source>
</evidence>
<reference evidence="12" key="1">
    <citation type="submission" date="2022-07" db="EMBL/GenBank/DDBJ databases">
        <title>Phylogenomic reconstructions and comparative analyses of Kickxellomycotina fungi.</title>
        <authorList>
            <person name="Reynolds N.K."/>
            <person name="Stajich J.E."/>
            <person name="Barry K."/>
            <person name="Grigoriev I.V."/>
            <person name="Crous P."/>
            <person name="Smith M.E."/>
        </authorList>
    </citation>
    <scope>NUCLEOTIDE SEQUENCE</scope>
    <source>
        <strain evidence="12">RSA 567</strain>
    </source>
</reference>
<dbReference type="SUPFAM" id="SSF52540">
    <property type="entry name" value="P-loop containing nucleoside triphosphate hydrolases"/>
    <property type="match status" value="1"/>
</dbReference>
<evidence type="ECO:0000256" key="2">
    <source>
        <dbReference type="ARBA" id="ARBA00006831"/>
    </source>
</evidence>
<keyword evidence="5" id="KW-0493">Microtubule</keyword>
<accession>A0A9W8B3Q1</accession>
<dbReference type="GO" id="GO:0005524">
    <property type="term" value="F:ATP binding"/>
    <property type="evidence" value="ECO:0007669"/>
    <property type="project" value="UniProtKB-KW"/>
</dbReference>
<sequence length="723" mass="76633">MAAAALSAAEQTGPSTNTTTTLWSDILQRVGSSKQTLSRNLLVLGDPQCGKSMFIAQLRQSSLLPLTSAATSPDPQSARLGHNPSTSGTDGNASMGTSTADLEHPGQSTAGGGSGNPGGDSEFLDASGGGNVAANDLALGYSYLDVKDDDQDEVARIGVYQLADTHNTYQALFKYSLNRESVGESCVTIVLDWSKPWQFVDQLQKWLLVVEQAVEAIRQSGHSKTGGDKASTWSQGQVVVDECREQLQKFVQTYTEPTESSTAGLVDTQNPPSAATAITATTAAAQKVILPLGPGTLTTNLGIPIVVVCCKADAIAKLEREQDYKEDHFDFIQQSLRTICLKYGASLFYTSIQRPETYHYVYRYIVHRLTHLNNPATLAMALGTANEDTNMMMVDDDEGPSPNHAVGRDHEATASGLTHRKPVAFPHRAHVVERDVVLVPAGWDSWAKVQILRDGYDCQALFDGWDQDLTARKEKQATASIDASANADARMADESAVRVFAEVIPNPHAGNPGLTIANTVRAEDDQVFLDQLYRNQQQSSADSAQGSLPPPPVHVATTLSTVTDHDGHTRALDAVTAASAHLMGSDGLFASTHAKDGVSNGSLATEDLSAKLARMAKLRDAAAAAAAAGTPLSATTTATDATPDARQSSSSSASGLSGVLSQKEFYANYFQSLLSRKPSTSSPGSAPANKESAGSTSSTTSKDVAAELERLRSQFNAKKNTAN</sequence>
<evidence type="ECO:0000256" key="6">
    <source>
        <dbReference type="ARBA" id="ARBA00022741"/>
    </source>
</evidence>
<evidence type="ECO:0000256" key="8">
    <source>
        <dbReference type="ARBA" id="ARBA00023017"/>
    </source>
</evidence>
<feature type="compositionally biased region" description="Polar residues" evidence="11">
    <location>
        <begin position="9"/>
        <end position="20"/>
    </location>
</feature>
<dbReference type="InterPro" id="IPR027417">
    <property type="entry name" value="P-loop_NTPase"/>
</dbReference>
<evidence type="ECO:0000256" key="3">
    <source>
        <dbReference type="ARBA" id="ARBA00022448"/>
    </source>
</evidence>
<evidence type="ECO:0000256" key="10">
    <source>
        <dbReference type="ARBA" id="ARBA00023212"/>
    </source>
</evidence>
<feature type="region of interest" description="Disordered" evidence="11">
    <location>
        <begin position="1"/>
        <end position="20"/>
    </location>
</feature>
<dbReference type="OrthoDB" id="27603at2759"/>
<evidence type="ECO:0008006" key="14">
    <source>
        <dbReference type="Google" id="ProtNLM"/>
    </source>
</evidence>
<dbReference type="PANTHER" id="PTHR12688">
    <property type="entry name" value="DYNEIN LIGHT INTERMEDIATE CHAIN"/>
    <property type="match status" value="1"/>
</dbReference>
<dbReference type="GO" id="GO:0005868">
    <property type="term" value="C:cytoplasmic dynein complex"/>
    <property type="evidence" value="ECO:0007669"/>
    <property type="project" value="InterPro"/>
</dbReference>
<feature type="region of interest" description="Disordered" evidence="11">
    <location>
        <begin position="627"/>
        <end position="655"/>
    </location>
</feature>
<keyword evidence="13" id="KW-1185">Reference proteome</keyword>
<dbReference type="GO" id="GO:0005874">
    <property type="term" value="C:microtubule"/>
    <property type="evidence" value="ECO:0007669"/>
    <property type="project" value="UniProtKB-KW"/>
</dbReference>
<dbReference type="GO" id="GO:0000226">
    <property type="term" value="P:microtubule cytoskeleton organization"/>
    <property type="evidence" value="ECO:0007669"/>
    <property type="project" value="TreeGrafter"/>
</dbReference>
<feature type="compositionally biased region" description="Polar residues" evidence="11">
    <location>
        <begin position="692"/>
        <end position="702"/>
    </location>
</feature>
<feature type="region of interest" description="Disordered" evidence="11">
    <location>
        <begin position="67"/>
        <end position="127"/>
    </location>
</feature>
<evidence type="ECO:0000256" key="4">
    <source>
        <dbReference type="ARBA" id="ARBA00022490"/>
    </source>
</evidence>
<protein>
    <recommendedName>
        <fullName evidence="14">Dynein light intermediate chain-domain-containing protein</fullName>
    </recommendedName>
</protein>
<dbReference type="InterPro" id="IPR022780">
    <property type="entry name" value="Dynein_light_int_chain"/>
</dbReference>
<keyword evidence="7" id="KW-0067">ATP-binding</keyword>
<feature type="compositionally biased region" description="Polar residues" evidence="11">
    <location>
        <begin position="83"/>
        <end position="100"/>
    </location>
</feature>
<keyword evidence="10" id="KW-0206">Cytoskeleton</keyword>
<dbReference type="GO" id="GO:0007018">
    <property type="term" value="P:microtubule-based movement"/>
    <property type="evidence" value="ECO:0007669"/>
    <property type="project" value="InterPro"/>
</dbReference>
<feature type="compositionally biased region" description="Polar residues" evidence="11">
    <location>
        <begin position="713"/>
        <end position="723"/>
    </location>
</feature>
<dbReference type="InterPro" id="IPR008467">
    <property type="entry name" value="Dynein1_light_intermed_chain"/>
</dbReference>
<keyword evidence="8" id="KW-0243">Dynein</keyword>
<keyword evidence="9" id="KW-0505">Motor protein</keyword>
<evidence type="ECO:0000256" key="1">
    <source>
        <dbReference type="ARBA" id="ARBA00004245"/>
    </source>
</evidence>
<comment type="subcellular location">
    <subcellularLocation>
        <location evidence="1">Cytoplasm</location>
        <location evidence="1">Cytoskeleton</location>
    </subcellularLocation>
</comment>
<dbReference type="Proteomes" id="UP001151582">
    <property type="component" value="Unassembled WGS sequence"/>
</dbReference>
<dbReference type="EMBL" id="JANBQB010000100">
    <property type="protein sequence ID" value="KAJ1982136.1"/>
    <property type="molecule type" value="Genomic_DNA"/>
</dbReference>
<keyword evidence="6" id="KW-0547">Nucleotide-binding</keyword>
<proteinExistence type="inferred from homology"/>
<gene>
    <name evidence="12" type="ORF">H4R34_001815</name>
</gene>
<dbReference type="GO" id="GO:0035974">
    <property type="term" value="C:meiotic spindle pole body"/>
    <property type="evidence" value="ECO:0007669"/>
    <property type="project" value="TreeGrafter"/>
</dbReference>
<evidence type="ECO:0000313" key="12">
    <source>
        <dbReference type="EMBL" id="KAJ1982136.1"/>
    </source>
</evidence>
<dbReference type="PANTHER" id="PTHR12688:SF0">
    <property type="entry name" value="DYNEIN LIGHT INTERMEDIATE CHAIN"/>
    <property type="match status" value="1"/>
</dbReference>
<feature type="compositionally biased region" description="Gly residues" evidence="11">
    <location>
        <begin position="109"/>
        <end position="118"/>
    </location>
</feature>
<evidence type="ECO:0000313" key="13">
    <source>
        <dbReference type="Proteomes" id="UP001151582"/>
    </source>
</evidence>
<dbReference type="Pfam" id="PF05783">
    <property type="entry name" value="DLIC"/>
    <property type="match status" value="2"/>
</dbReference>
<name>A0A9W8B3Q1_9FUNG</name>
<comment type="caution">
    <text evidence="12">The sequence shown here is derived from an EMBL/GenBank/DDBJ whole genome shotgun (WGS) entry which is preliminary data.</text>
</comment>
<keyword evidence="3" id="KW-0813">Transport</keyword>
<dbReference type="GO" id="GO:0045504">
    <property type="term" value="F:dynein heavy chain binding"/>
    <property type="evidence" value="ECO:0007669"/>
    <property type="project" value="TreeGrafter"/>
</dbReference>
<organism evidence="12 13">
    <name type="scientific">Dimargaris verticillata</name>
    <dbReference type="NCBI Taxonomy" id="2761393"/>
    <lineage>
        <taxon>Eukaryota</taxon>
        <taxon>Fungi</taxon>
        <taxon>Fungi incertae sedis</taxon>
        <taxon>Zoopagomycota</taxon>
        <taxon>Kickxellomycotina</taxon>
        <taxon>Dimargaritomycetes</taxon>
        <taxon>Dimargaritales</taxon>
        <taxon>Dimargaritaceae</taxon>
        <taxon>Dimargaris</taxon>
    </lineage>
</organism>
<comment type="similarity">
    <text evidence="2">Belongs to the dynein light intermediate chain family.</text>
</comment>
<dbReference type="AlphaFoldDB" id="A0A9W8B3Q1"/>
<evidence type="ECO:0000256" key="7">
    <source>
        <dbReference type="ARBA" id="ARBA00022840"/>
    </source>
</evidence>
<evidence type="ECO:0000256" key="5">
    <source>
        <dbReference type="ARBA" id="ARBA00022701"/>
    </source>
</evidence>